<dbReference type="InterPro" id="IPR001831">
    <property type="entry name" value="IV_Tat"/>
</dbReference>
<feature type="compositionally biased region" description="Polar residues" evidence="11">
    <location>
        <begin position="114"/>
        <end position="124"/>
    </location>
</feature>
<reference evidence="12 13" key="1">
    <citation type="journal article" date="2004" name="J. Virol.">
        <title>New simian immunodeficiency virus infecting De Brazza's monkeys (Cercopithecus neglectus): evidence for a cercopithecus monkey virus clade.</title>
        <authorList>
            <person name="Bibollet-Ruche F."/>
            <person name="Bailes E."/>
            <person name="Gao F."/>
            <person name="Pourrut X."/>
            <person name="Barlow K.L."/>
            <person name="Clewley J.P."/>
            <person name="Mwenda J.M."/>
            <person name="Langat D.K."/>
            <person name="Chege G.K."/>
            <person name="McClure H.M."/>
            <person name="Mpoudi-Ngole E."/>
            <person name="Delaporte E."/>
            <person name="Peeters M."/>
            <person name="Shaw G.M."/>
            <person name="Sharp P.M."/>
            <person name="Hahn B.H."/>
        </authorList>
    </citation>
    <scope>NUCLEOTIDE SEQUENCE [LARGE SCALE GENOMIC DNA]</scope>
    <source>
        <strain evidence="12 13">SIVdebCM40</strain>
    </source>
</reference>
<evidence type="ECO:0000256" key="4">
    <source>
        <dbReference type="ARBA" id="ARBA00022562"/>
    </source>
</evidence>
<dbReference type="GO" id="GO:0044196">
    <property type="term" value="C:host cell nucleolus"/>
    <property type="evidence" value="ECO:0007669"/>
    <property type="project" value="UniProtKB-SubCell"/>
</dbReference>
<organismHost>
    <name type="scientific">Cercopithecidae</name>
    <name type="common">Old World monkeys</name>
    <dbReference type="NCBI Taxonomy" id="9527"/>
</organismHost>
<evidence type="ECO:0000256" key="3">
    <source>
        <dbReference type="ARBA" id="ARBA00022376"/>
    </source>
</evidence>
<keyword evidence="9 10" id="KW-0804">Transcription</keyword>
<evidence type="ECO:0000256" key="9">
    <source>
        <dbReference type="ARBA" id="ARBA00023163"/>
    </source>
</evidence>
<organism evidence="12 13">
    <name type="scientific">Simian immunodeficiency virus</name>
    <name type="common">SIV</name>
    <dbReference type="NCBI Taxonomy" id="11723"/>
    <lineage>
        <taxon>Viruses</taxon>
        <taxon>Riboviria</taxon>
        <taxon>Pararnavirae</taxon>
        <taxon>Artverviricota</taxon>
        <taxon>Revtraviricetes</taxon>
        <taxon>Ortervirales</taxon>
        <taxon>Retroviridae</taxon>
        <taxon>Orthoretrovirinae</taxon>
        <taxon>Lentivirus</taxon>
        <taxon>Lentivirus simimdef</taxon>
    </lineage>
</organism>
<sequence length="124" mass="14093">MESIDPFEERANTPHPACMCKACILHCQLCFIQKGLGISYGPRRRKRKCRREYTPAAESNQPDQDFVPEHCVEDIPLCRPLPQRRRKCFDSQKKEAEVEETAGPGGQHCREDSSVSSGRISNNC</sequence>
<keyword evidence="4 10" id="KW-1048">Host nucleus</keyword>
<evidence type="ECO:0000256" key="6">
    <source>
        <dbReference type="ARBA" id="ARBA00022884"/>
    </source>
</evidence>
<dbReference type="PRINTS" id="PR00055">
    <property type="entry name" value="HIVTATDOMAIN"/>
</dbReference>
<evidence type="ECO:0000313" key="12">
    <source>
        <dbReference type="EMBL" id="AAT68798.1"/>
    </source>
</evidence>
<accession>Q699W4</accession>
<comment type="subcellular location">
    <subcellularLocation>
        <location evidence="1 10">Host nucleus</location>
        <location evidence="1 10">Host nucleolus</location>
    </subcellularLocation>
</comment>
<dbReference type="EMBL" id="AY523865">
    <property type="protein sequence ID" value="AAT68798.1"/>
    <property type="molecule type" value="Genomic_RNA"/>
</dbReference>
<evidence type="ECO:0000256" key="1">
    <source>
        <dbReference type="ARBA" id="ARBA00004307"/>
    </source>
</evidence>
<dbReference type="Gene3D" id="4.10.20.10">
    <property type="entry name" value="Tat domain"/>
    <property type="match status" value="1"/>
</dbReference>
<keyword evidence="7 10" id="KW-0805">Transcription regulation</keyword>
<feature type="region of interest" description="Disordered" evidence="11">
    <location>
        <begin position="90"/>
        <end position="124"/>
    </location>
</feature>
<evidence type="ECO:0000256" key="10">
    <source>
        <dbReference type="RuleBase" id="RU003311"/>
    </source>
</evidence>
<evidence type="ECO:0000256" key="7">
    <source>
        <dbReference type="ARBA" id="ARBA00023015"/>
    </source>
</evidence>
<dbReference type="GO" id="GO:0001070">
    <property type="term" value="F:RNA-binding transcription regulator activity"/>
    <property type="evidence" value="ECO:0007669"/>
    <property type="project" value="InterPro"/>
</dbReference>
<dbReference type="GO" id="GO:0003723">
    <property type="term" value="F:RNA binding"/>
    <property type="evidence" value="ECO:0007669"/>
    <property type="project" value="UniProtKB-KW"/>
</dbReference>
<dbReference type="Proteomes" id="UP000260068">
    <property type="component" value="Genome"/>
</dbReference>
<keyword evidence="6 10" id="KW-0694">RNA-binding</keyword>
<dbReference type="Pfam" id="PF00539">
    <property type="entry name" value="Tat"/>
    <property type="match status" value="1"/>
</dbReference>
<keyword evidence="5" id="KW-0945">Host-virus interaction</keyword>
<organismHost>
    <name type="scientific">Pan troglodytes</name>
    <name type="common">Chimpanzee</name>
    <dbReference type="NCBI Taxonomy" id="9598"/>
</organismHost>
<name>Q699W4_SIV</name>
<proteinExistence type="inferred from homology"/>
<keyword evidence="8 10" id="KW-0010">Activator</keyword>
<dbReference type="InterPro" id="IPR036963">
    <property type="entry name" value="Tat_dom_sf"/>
</dbReference>
<dbReference type="GO" id="GO:0050434">
    <property type="term" value="P:positive regulation of viral transcription"/>
    <property type="evidence" value="ECO:0007669"/>
    <property type="project" value="InterPro"/>
</dbReference>
<evidence type="ECO:0000313" key="13">
    <source>
        <dbReference type="Proteomes" id="UP000260068"/>
    </source>
</evidence>
<evidence type="ECO:0000256" key="8">
    <source>
        <dbReference type="ARBA" id="ARBA00023159"/>
    </source>
</evidence>
<evidence type="ECO:0000256" key="11">
    <source>
        <dbReference type="SAM" id="MobiDB-lite"/>
    </source>
</evidence>
<evidence type="ECO:0000256" key="5">
    <source>
        <dbReference type="ARBA" id="ARBA00022581"/>
    </source>
</evidence>
<comment type="similarity">
    <text evidence="2 10">Belongs to the lentiviruses Tat family.</text>
</comment>
<protein>
    <recommendedName>
        <fullName evidence="3 10">Protein Tat</fullName>
    </recommendedName>
</protein>
<evidence type="ECO:0000256" key="2">
    <source>
        <dbReference type="ARBA" id="ARBA00009398"/>
    </source>
</evidence>